<comment type="caution">
    <text evidence="4">The sequence shown here is derived from an EMBL/GenBank/DDBJ whole genome shotgun (WGS) entry which is preliminary data.</text>
</comment>
<evidence type="ECO:0000259" key="3">
    <source>
        <dbReference type="SMART" id="SM00860"/>
    </source>
</evidence>
<evidence type="ECO:0000256" key="1">
    <source>
        <dbReference type="ARBA" id="ARBA00022614"/>
    </source>
</evidence>
<dbReference type="RefSeq" id="WP_188774860.1">
    <property type="nucleotide sequence ID" value="NZ_BMMB01000003.1"/>
</dbReference>
<dbReference type="PANTHER" id="PTHR47432:SF1">
    <property type="entry name" value="CELL WALL ASSEMBLY REGULATOR SMI1"/>
    <property type="match status" value="1"/>
</dbReference>
<dbReference type="InterPro" id="IPR037883">
    <property type="entry name" value="Knr4/Smi1-like_sf"/>
</dbReference>
<dbReference type="SMART" id="SM00860">
    <property type="entry name" value="SMI1_KNR4"/>
    <property type="match status" value="1"/>
</dbReference>
<dbReference type="InterPro" id="IPR001611">
    <property type="entry name" value="Leu-rich_rpt"/>
</dbReference>
<name>A0ABU1IT20_9BACL</name>
<sequence>MIETWIEEIKSLLRDRLSSLEASLLPPADNEDIVGAEQAMNVSFPTELKQLYSLHNGEARSGPGLFFGLQFLTLNEMVNEWKIWSDLHEEYVDMGDHYSIPSEWIKEQYINRQWIPFCHDGGGNHLGIDLDPGPEGVVGQVINFGRDEETKFVIARSIGEFIHFMHHTVTGGNYTVVQEDGSSFWVYGRSDQARLLRDAQQYAFGAEWDTIKKQPSAEELSAWEVSLPPEWQEQIKQKYGSAEQFTGLYQIYLPNQQIRDIRPLAACTHVRELSLSRNRIDDLAPLVHCHELKKLYLMHNPIHDLTPLAQLPYLRQLNISDTDVASLKPLASLQRLVELECERIPAHDYTPLLRIPTLECLTISSPDEVQAATIAEMKQLKQLTVLGADQWGESQWAALANLSLVSLTVTGVKWQDMRYIRPFTNLKSFTLANAEVNDIAGLSELPVLQKLKLVGDNIIANPEAIAQCTTLSSFTGNEADVQLLQEAFKQPVSFSIQYGGNYNA</sequence>
<keyword evidence="1" id="KW-0433">Leucine-rich repeat</keyword>
<protein>
    <submittedName>
        <fullName evidence="4">Cell wall assembly regulator SMI1</fullName>
    </submittedName>
</protein>
<dbReference type="EMBL" id="JAVDQH010000001">
    <property type="protein sequence ID" value="MDR6242400.1"/>
    <property type="molecule type" value="Genomic_DNA"/>
</dbReference>
<dbReference type="Proteomes" id="UP001185028">
    <property type="component" value="Unassembled WGS sequence"/>
</dbReference>
<evidence type="ECO:0000256" key="2">
    <source>
        <dbReference type="ARBA" id="ARBA00022737"/>
    </source>
</evidence>
<evidence type="ECO:0000313" key="5">
    <source>
        <dbReference type="Proteomes" id="UP001185028"/>
    </source>
</evidence>
<dbReference type="InterPro" id="IPR018958">
    <property type="entry name" value="Knr4/Smi1-like_dom"/>
</dbReference>
<keyword evidence="2" id="KW-0677">Repeat</keyword>
<dbReference type="Pfam" id="PF12799">
    <property type="entry name" value="LRR_4"/>
    <property type="match status" value="1"/>
</dbReference>
<proteinExistence type="predicted"/>
<dbReference type="PROSITE" id="PS51450">
    <property type="entry name" value="LRR"/>
    <property type="match status" value="2"/>
</dbReference>
<feature type="domain" description="Knr4/Smi1-like" evidence="3">
    <location>
        <begin position="27"/>
        <end position="167"/>
    </location>
</feature>
<dbReference type="SUPFAM" id="SSF160631">
    <property type="entry name" value="SMI1/KNR4-like"/>
    <property type="match status" value="1"/>
</dbReference>
<keyword evidence="5" id="KW-1185">Reference proteome</keyword>
<organism evidence="4 5">
    <name type="scientific">Paenibacillus hunanensis</name>
    <dbReference type="NCBI Taxonomy" id="539262"/>
    <lineage>
        <taxon>Bacteria</taxon>
        <taxon>Bacillati</taxon>
        <taxon>Bacillota</taxon>
        <taxon>Bacilli</taxon>
        <taxon>Bacillales</taxon>
        <taxon>Paenibacillaceae</taxon>
        <taxon>Paenibacillus</taxon>
    </lineage>
</organism>
<dbReference type="SUPFAM" id="SSF52058">
    <property type="entry name" value="L domain-like"/>
    <property type="match status" value="1"/>
</dbReference>
<dbReference type="PANTHER" id="PTHR47432">
    <property type="entry name" value="CELL WALL ASSEMBLY REGULATOR SMI1"/>
    <property type="match status" value="1"/>
</dbReference>
<dbReference type="InterPro" id="IPR032675">
    <property type="entry name" value="LRR_dom_sf"/>
</dbReference>
<accession>A0ABU1IT20</accession>
<dbReference type="Gene3D" id="3.80.10.10">
    <property type="entry name" value="Ribonuclease Inhibitor"/>
    <property type="match status" value="1"/>
</dbReference>
<dbReference type="InterPro" id="IPR025875">
    <property type="entry name" value="Leu-rich_rpt_4"/>
</dbReference>
<dbReference type="Gene3D" id="3.40.1580.10">
    <property type="entry name" value="SMI1/KNR4-like"/>
    <property type="match status" value="1"/>
</dbReference>
<dbReference type="InterPro" id="IPR051873">
    <property type="entry name" value="KNR4/SMI1_regulator"/>
</dbReference>
<dbReference type="Pfam" id="PF09346">
    <property type="entry name" value="SMI1_KNR4"/>
    <property type="match status" value="1"/>
</dbReference>
<reference evidence="4 5" key="1">
    <citation type="submission" date="2023-07" db="EMBL/GenBank/DDBJ databases">
        <title>Genomic Encyclopedia of Type Strains, Phase IV (KMG-IV): sequencing the most valuable type-strain genomes for metagenomic binning, comparative biology and taxonomic classification.</title>
        <authorList>
            <person name="Goeker M."/>
        </authorList>
    </citation>
    <scope>NUCLEOTIDE SEQUENCE [LARGE SCALE GENOMIC DNA]</scope>
    <source>
        <strain evidence="4 5">DSM 22170</strain>
    </source>
</reference>
<gene>
    <name evidence="4" type="ORF">JOC58_000284</name>
</gene>
<evidence type="ECO:0000313" key="4">
    <source>
        <dbReference type="EMBL" id="MDR6242400.1"/>
    </source>
</evidence>